<dbReference type="AlphaFoldDB" id="A0A4P8HY79"/>
<evidence type="ECO:0000313" key="6">
    <source>
        <dbReference type="Proteomes" id="UP000584325"/>
    </source>
</evidence>
<evidence type="ECO:0000313" key="5">
    <source>
        <dbReference type="Proteomes" id="UP000298763"/>
    </source>
</evidence>
<reference evidence="4 5" key="1">
    <citation type="submission" date="2019-05" db="EMBL/GenBank/DDBJ databases">
        <title>Draft Genome Sequences of Six Type Strains of the Genus Massilia.</title>
        <authorList>
            <person name="Miess H."/>
            <person name="Frediansyhah A."/>
            <person name="Gross H."/>
        </authorList>
    </citation>
    <scope>NUCLEOTIDE SEQUENCE [LARGE SCALE GENOMIC DNA]</scope>
    <source>
        <strain evidence="4 5">DSMZ 26121</strain>
    </source>
</reference>
<reference evidence="3 6" key="2">
    <citation type="submission" date="2020-08" db="EMBL/GenBank/DDBJ databases">
        <title>Genomic Encyclopedia of Type Strains, Phase III (KMG-III): the genomes of soil and plant-associated and newly described type strains.</title>
        <authorList>
            <person name="Whitman W."/>
        </authorList>
    </citation>
    <scope>NUCLEOTIDE SEQUENCE [LARGE SCALE GENOMIC DNA]</scope>
    <source>
        <strain evidence="3 6">CECT 7753</strain>
    </source>
</reference>
<feature type="region of interest" description="Disordered" evidence="1">
    <location>
        <begin position="23"/>
        <end position="46"/>
    </location>
</feature>
<feature type="chain" id="PRO_5044607674" evidence="2">
    <location>
        <begin position="22"/>
        <end position="465"/>
    </location>
</feature>
<evidence type="ECO:0000313" key="3">
    <source>
        <dbReference type="EMBL" id="MBB3224199.1"/>
    </source>
</evidence>
<dbReference type="Proteomes" id="UP000298763">
    <property type="component" value="Chromosome"/>
</dbReference>
<gene>
    <name evidence="4" type="ORF">FCL38_28665</name>
    <name evidence="3" type="ORF">FHS02_005058</name>
</gene>
<dbReference type="Proteomes" id="UP000584325">
    <property type="component" value="Unassembled WGS sequence"/>
</dbReference>
<dbReference type="RefSeq" id="WP_137316718.1">
    <property type="nucleotide sequence ID" value="NZ_CP040017.1"/>
</dbReference>
<evidence type="ECO:0000256" key="2">
    <source>
        <dbReference type="SAM" id="SignalP"/>
    </source>
</evidence>
<name>A0A4P8HY79_9BURK</name>
<keyword evidence="5" id="KW-1185">Reference proteome</keyword>
<sequence length="465" mass="49459">MLRSLPRRRAMLSTLSVALLAACGGGSSDPGPRQGGEPAPPPPSPAPVQYALAGEAIVKVRAERGTWVALAESQTVEAPTRPQRRLLFAQAAGTPSTYTPPPGWSLLDFAQHPSLDVSAILGTDRELRLLRFDSRGTLLREQPFVDAAVPHDPFMDDPVHVRDAESMLPYGTRDAARLAALGEDAVLALRTGKDAVVAYRFGHGPAGFAQRWRTLVEPGVELGLSAIINGGFDPFQSLSNPAHVRLDVSPAGRIAVAVQSDRTNLIEGHARHFYEALPAGMAYGLFVTELDAAGTRIGTRVVPMTVRPEVHGVRWIGGTIAVTGRQRTSTPPDSAGWDAYVALLKPGREPHVQRIDVDRCDIVFDLLPLADGRMLAAGTTGYTQNPGGASISETSQPLLAVLDADGVVRQRLPFVAGARQNQVRSLAAWNGGWLAAGLVNGPGTHSGDHDPALIFADGYVREGKL</sequence>
<keyword evidence="2" id="KW-0732">Signal</keyword>
<accession>A0A4P8HY79</accession>
<dbReference type="EMBL" id="CP040017">
    <property type="protein sequence ID" value="QCP13942.1"/>
    <property type="molecule type" value="Genomic_DNA"/>
</dbReference>
<organism evidence="3 6">
    <name type="scientific">Pseudoduganella umbonata</name>
    <dbReference type="NCBI Taxonomy" id="864828"/>
    <lineage>
        <taxon>Bacteria</taxon>
        <taxon>Pseudomonadati</taxon>
        <taxon>Pseudomonadota</taxon>
        <taxon>Betaproteobacteria</taxon>
        <taxon>Burkholderiales</taxon>
        <taxon>Oxalobacteraceae</taxon>
        <taxon>Telluria group</taxon>
        <taxon>Pseudoduganella</taxon>
    </lineage>
</organism>
<dbReference type="PROSITE" id="PS51257">
    <property type="entry name" value="PROKAR_LIPOPROTEIN"/>
    <property type="match status" value="1"/>
</dbReference>
<protein>
    <submittedName>
        <fullName evidence="3">Uncharacterized protein</fullName>
    </submittedName>
</protein>
<proteinExistence type="predicted"/>
<dbReference type="EMBL" id="JACHXS010000011">
    <property type="protein sequence ID" value="MBB3224199.1"/>
    <property type="molecule type" value="Genomic_DNA"/>
</dbReference>
<evidence type="ECO:0000313" key="4">
    <source>
        <dbReference type="EMBL" id="QCP13942.1"/>
    </source>
</evidence>
<feature type="signal peptide" evidence="2">
    <location>
        <begin position="1"/>
        <end position="21"/>
    </location>
</feature>
<evidence type="ECO:0000256" key="1">
    <source>
        <dbReference type="SAM" id="MobiDB-lite"/>
    </source>
</evidence>
<dbReference type="OrthoDB" id="8736156at2"/>